<dbReference type="Proteomes" id="UP000275199">
    <property type="component" value="Unassembled WGS sequence"/>
</dbReference>
<dbReference type="EMBL" id="RKKU01000022">
    <property type="protein sequence ID" value="ROZ82373.1"/>
    <property type="molecule type" value="Genomic_DNA"/>
</dbReference>
<evidence type="ECO:0000313" key="1">
    <source>
        <dbReference type="EMBL" id="ROZ82373.1"/>
    </source>
</evidence>
<comment type="caution">
    <text evidence="1">The sequence shown here is derived from an EMBL/GenBank/DDBJ whole genome shotgun (WGS) entry which is preliminary data.</text>
</comment>
<sequence>MIANPLLQAPQVTNTQDLFPLNLLALSAADNLLENILRPTLTYLGVTCVAMEQLLLGTLLTTARLSALQRNEQAIGPYAITPEQHTEIWDKHLALQPELASKIRGLASQHCFLHNPHAELGYNLGYATAIAWLIYERQQLSIGSHSDLPSLARIWERSYPHRGGRAQDFLRAWRSACKAASPVSA</sequence>
<accession>A0ABX9XF30</accession>
<dbReference type="RefSeq" id="WP_123890641.1">
    <property type="nucleotide sequence ID" value="NZ_JBPYCX010000009.1"/>
</dbReference>
<gene>
    <name evidence="1" type="ORF">EF096_15170</name>
</gene>
<evidence type="ECO:0000313" key="2">
    <source>
        <dbReference type="Proteomes" id="UP000275199"/>
    </source>
</evidence>
<reference evidence="1 2" key="1">
    <citation type="submission" date="2018-11" db="EMBL/GenBank/DDBJ databases">
        <authorList>
            <person name="Jang G.I."/>
            <person name="Hwang C.Y."/>
        </authorList>
    </citation>
    <scope>NUCLEOTIDE SEQUENCE [LARGE SCALE GENOMIC DNA]</scope>
    <source>
        <strain evidence="1 2">SSM26</strain>
    </source>
</reference>
<name>A0ABX9XF30_9PSED</name>
<proteinExistence type="predicted"/>
<organism evidence="1 2">
    <name type="scientific">Pseudomonas neustonica</name>
    <dbReference type="NCBI Taxonomy" id="2487346"/>
    <lineage>
        <taxon>Bacteria</taxon>
        <taxon>Pseudomonadati</taxon>
        <taxon>Pseudomonadota</taxon>
        <taxon>Gammaproteobacteria</taxon>
        <taxon>Pseudomonadales</taxon>
        <taxon>Pseudomonadaceae</taxon>
        <taxon>Pseudomonas</taxon>
    </lineage>
</organism>
<protein>
    <submittedName>
        <fullName evidence="1">Uncharacterized protein</fullName>
    </submittedName>
</protein>
<keyword evidence="2" id="KW-1185">Reference proteome</keyword>